<keyword evidence="2" id="KW-1185">Reference proteome</keyword>
<accession>A0A1I2KLV1</accession>
<proteinExistence type="predicted"/>
<evidence type="ECO:0000313" key="1">
    <source>
        <dbReference type="EMBL" id="SFF67964.1"/>
    </source>
</evidence>
<sequence>MSLDEWPGAEDLRRQLKAQLALEARFPGWQVLHAMNERWVRYVRIPRDSFYAVHDRLGELPLVGVDLDQLAARIERREHERQRIMQWIARSDLAVILSMIRRLP</sequence>
<organism evidence="1 2">
    <name type="scientific">Actinoplanes philippinensis</name>
    <dbReference type="NCBI Taxonomy" id="35752"/>
    <lineage>
        <taxon>Bacteria</taxon>
        <taxon>Bacillati</taxon>
        <taxon>Actinomycetota</taxon>
        <taxon>Actinomycetes</taxon>
        <taxon>Micromonosporales</taxon>
        <taxon>Micromonosporaceae</taxon>
        <taxon>Actinoplanes</taxon>
    </lineage>
</organism>
<dbReference type="Proteomes" id="UP000199645">
    <property type="component" value="Unassembled WGS sequence"/>
</dbReference>
<evidence type="ECO:0000313" key="2">
    <source>
        <dbReference type="Proteomes" id="UP000199645"/>
    </source>
</evidence>
<dbReference type="STRING" id="35752.SAMN05421541_117159"/>
<dbReference type="EMBL" id="FONV01000017">
    <property type="protein sequence ID" value="SFF67964.1"/>
    <property type="molecule type" value="Genomic_DNA"/>
</dbReference>
<gene>
    <name evidence="1" type="ORF">SAMN05421541_117159</name>
</gene>
<reference evidence="1 2" key="1">
    <citation type="submission" date="2016-10" db="EMBL/GenBank/DDBJ databases">
        <authorList>
            <person name="de Groot N.N."/>
        </authorList>
    </citation>
    <scope>NUCLEOTIDE SEQUENCE [LARGE SCALE GENOMIC DNA]</scope>
    <source>
        <strain evidence="1 2">DSM 43019</strain>
    </source>
</reference>
<name>A0A1I2KLV1_9ACTN</name>
<protein>
    <submittedName>
        <fullName evidence="1">Uncharacterized protein</fullName>
    </submittedName>
</protein>
<dbReference type="RefSeq" id="WP_143134073.1">
    <property type="nucleotide sequence ID" value="NZ_BOMT01000081.1"/>
</dbReference>
<dbReference type="OrthoDB" id="3296676at2"/>
<dbReference type="AlphaFoldDB" id="A0A1I2KLV1"/>